<gene>
    <name evidence="2" type="ORF">G7Z17_g2372</name>
</gene>
<evidence type="ECO:0000313" key="2">
    <source>
        <dbReference type="EMBL" id="KAF7555180.1"/>
    </source>
</evidence>
<feature type="region of interest" description="Disordered" evidence="1">
    <location>
        <begin position="49"/>
        <end position="106"/>
    </location>
</feature>
<proteinExistence type="predicted"/>
<reference evidence="2" key="1">
    <citation type="submission" date="2020-03" db="EMBL/GenBank/DDBJ databases">
        <title>Draft Genome Sequence of Cylindrodendrum hubeiense.</title>
        <authorList>
            <person name="Buettner E."/>
            <person name="Kellner H."/>
        </authorList>
    </citation>
    <scope>NUCLEOTIDE SEQUENCE</scope>
    <source>
        <strain evidence="2">IHI 201604</strain>
    </source>
</reference>
<name>A0A9P5HJV6_9HYPO</name>
<comment type="caution">
    <text evidence="2">The sequence shown here is derived from an EMBL/GenBank/DDBJ whole genome shotgun (WGS) entry which is preliminary data.</text>
</comment>
<dbReference type="OrthoDB" id="5099850at2759"/>
<evidence type="ECO:0000313" key="3">
    <source>
        <dbReference type="Proteomes" id="UP000722485"/>
    </source>
</evidence>
<dbReference type="EMBL" id="JAANBB010000023">
    <property type="protein sequence ID" value="KAF7555180.1"/>
    <property type="molecule type" value="Genomic_DNA"/>
</dbReference>
<dbReference type="Proteomes" id="UP000722485">
    <property type="component" value="Unassembled WGS sequence"/>
</dbReference>
<dbReference type="AlphaFoldDB" id="A0A9P5HJV6"/>
<accession>A0A9P5HJV6</accession>
<feature type="compositionally biased region" description="Basic residues" evidence="1">
    <location>
        <begin position="56"/>
        <end position="66"/>
    </location>
</feature>
<protein>
    <submittedName>
        <fullName evidence="2">Uncharacterized protein</fullName>
    </submittedName>
</protein>
<evidence type="ECO:0000256" key="1">
    <source>
        <dbReference type="SAM" id="MobiDB-lite"/>
    </source>
</evidence>
<sequence>MISHRRPRRYRHWRKSRRRRSGLYPDRYVPAHRRLVLDDGLYPDRYVPDDSATLRHERHPAARSRVKPPYDASAMNLQERRVDSHAPSRPHSNLADDSCNDPHTVTEPTCQLPCTFPVMDTEFKGQIGTLLVSDSGSCTFVFNSESEGRYLGTRPSRNENLSPLEEEEDDDSTPTVLASPGPVGCSEMDTDGSEMDIDLFFDALNAGNDNTDDAASSLHCCLCNSASHNVLGCLRTDDAGFTLACPWCMDSTHPADVCSGFAAASYEERVDRLVTERGNMPPFYTLQPWFTLVQQHQALDPHAPLPNFFP</sequence>
<organism evidence="2 3">
    <name type="scientific">Cylindrodendrum hubeiense</name>
    <dbReference type="NCBI Taxonomy" id="595255"/>
    <lineage>
        <taxon>Eukaryota</taxon>
        <taxon>Fungi</taxon>
        <taxon>Dikarya</taxon>
        <taxon>Ascomycota</taxon>
        <taxon>Pezizomycotina</taxon>
        <taxon>Sordariomycetes</taxon>
        <taxon>Hypocreomycetidae</taxon>
        <taxon>Hypocreales</taxon>
        <taxon>Nectriaceae</taxon>
        <taxon>Cylindrodendrum</taxon>
    </lineage>
</organism>
<feature type="region of interest" description="Disordered" evidence="1">
    <location>
        <begin position="149"/>
        <end position="182"/>
    </location>
</feature>
<keyword evidence="3" id="KW-1185">Reference proteome</keyword>